<name>A0AA36NFH3_9DINO</name>
<protein>
    <submittedName>
        <fullName evidence="1">Uncharacterized protein</fullName>
    </submittedName>
</protein>
<accession>A0AA36NFH3</accession>
<comment type="caution">
    <text evidence="1">The sequence shown here is derived from an EMBL/GenBank/DDBJ whole genome shotgun (WGS) entry which is preliminary data.</text>
</comment>
<evidence type="ECO:0000313" key="2">
    <source>
        <dbReference type="Proteomes" id="UP001178507"/>
    </source>
</evidence>
<evidence type="ECO:0000313" key="1">
    <source>
        <dbReference type="EMBL" id="CAJ1404404.1"/>
    </source>
</evidence>
<keyword evidence="2" id="KW-1185">Reference proteome</keyword>
<sequence>MQLAAMPCTPLARRMADFGWCGDPPAGQAKDARPEVPAQCQMPQGTRPEALQAPLAPQAPATPLREVRQEANAAVATYASRDSQGRVWGVPNAGGRGQCLDCPRKAKLPSTRCAECQLRRSQGQPMADVSALREAFDRLLQRQPGRQAQIQVRLDALYTQLQGGQISDALQDQLRFIGSAEPKQAQAKLQEMIAEHWQQHKYWLSGLKWLVVAPEH</sequence>
<dbReference type="Proteomes" id="UP001178507">
    <property type="component" value="Unassembled WGS sequence"/>
</dbReference>
<dbReference type="AlphaFoldDB" id="A0AA36NFH3"/>
<gene>
    <name evidence="1" type="ORF">EVOR1521_LOCUS26856</name>
</gene>
<organism evidence="1 2">
    <name type="scientific">Effrenium voratum</name>
    <dbReference type="NCBI Taxonomy" id="2562239"/>
    <lineage>
        <taxon>Eukaryota</taxon>
        <taxon>Sar</taxon>
        <taxon>Alveolata</taxon>
        <taxon>Dinophyceae</taxon>
        <taxon>Suessiales</taxon>
        <taxon>Symbiodiniaceae</taxon>
        <taxon>Effrenium</taxon>
    </lineage>
</organism>
<reference evidence="1" key="1">
    <citation type="submission" date="2023-08" db="EMBL/GenBank/DDBJ databases">
        <authorList>
            <person name="Chen Y."/>
            <person name="Shah S."/>
            <person name="Dougan E. K."/>
            <person name="Thang M."/>
            <person name="Chan C."/>
        </authorList>
    </citation>
    <scope>NUCLEOTIDE SEQUENCE</scope>
</reference>
<dbReference type="Gene3D" id="1.20.940.10">
    <property type="entry name" value="Functional domain of the splicing factor Prp18"/>
    <property type="match status" value="1"/>
</dbReference>
<proteinExistence type="predicted"/>
<dbReference type="EMBL" id="CAUJNA010003538">
    <property type="protein sequence ID" value="CAJ1404404.1"/>
    <property type="molecule type" value="Genomic_DNA"/>
</dbReference>